<dbReference type="InterPro" id="IPR046348">
    <property type="entry name" value="SIS_dom_sf"/>
</dbReference>
<reference evidence="9 10" key="1">
    <citation type="submission" date="2020-08" db="EMBL/GenBank/DDBJ databases">
        <title>Genomic Encyclopedia of Type Strains, Phase IV (KMG-IV): sequencing the most valuable type-strain genomes for metagenomic binning, comparative biology and taxonomic classification.</title>
        <authorList>
            <person name="Goeker M."/>
        </authorList>
    </citation>
    <scope>NUCLEOTIDE SEQUENCE [LARGE SCALE GENOMIC DNA]</scope>
    <source>
        <strain evidence="9 10">DSM 22368</strain>
    </source>
</reference>
<dbReference type="PROSITE" id="PS00174">
    <property type="entry name" value="P_GLUCOSE_ISOMERASE_2"/>
    <property type="match status" value="1"/>
</dbReference>
<dbReference type="EC" id="5.3.1.9" evidence="7"/>
<feature type="active site" evidence="7">
    <location>
        <position position="382"/>
    </location>
</feature>
<dbReference type="InterPro" id="IPR001672">
    <property type="entry name" value="G6P_Isomerase"/>
</dbReference>
<comment type="caution">
    <text evidence="9">The sequence shown here is derived from an EMBL/GenBank/DDBJ whole genome shotgun (WGS) entry which is preliminary data.</text>
</comment>
<dbReference type="UniPathway" id="UPA00109">
    <property type="reaction ID" value="UER00181"/>
</dbReference>
<keyword evidence="5 7" id="KW-0413">Isomerase</keyword>
<dbReference type="HAMAP" id="MF_00473">
    <property type="entry name" value="G6P_isomerase"/>
    <property type="match status" value="1"/>
</dbReference>
<dbReference type="CDD" id="cd05016">
    <property type="entry name" value="SIS_PGI_2"/>
    <property type="match status" value="1"/>
</dbReference>
<protein>
    <recommendedName>
        <fullName evidence="7">Glucose-6-phosphate isomerase</fullName>
        <shortName evidence="7">GPI</shortName>
        <ecNumber evidence="7">5.3.1.9</ecNumber>
    </recommendedName>
    <alternativeName>
        <fullName evidence="7">Phosphoglucose isomerase</fullName>
        <shortName evidence="7">PGI</shortName>
    </alternativeName>
    <alternativeName>
        <fullName evidence="7">Phosphohexose isomerase</fullName>
        <shortName evidence="7">PHI</shortName>
    </alternativeName>
</protein>
<dbReference type="PROSITE" id="PS00765">
    <property type="entry name" value="P_GLUCOSE_ISOMERASE_1"/>
    <property type="match status" value="1"/>
</dbReference>
<evidence type="ECO:0000313" key="9">
    <source>
        <dbReference type="EMBL" id="MBB6520017.1"/>
    </source>
</evidence>
<comment type="subcellular location">
    <subcellularLocation>
        <location evidence="7">Cytoplasm</location>
    </subcellularLocation>
</comment>
<evidence type="ECO:0000256" key="2">
    <source>
        <dbReference type="ARBA" id="ARBA00006604"/>
    </source>
</evidence>
<dbReference type="Gene3D" id="1.10.1390.10">
    <property type="match status" value="1"/>
</dbReference>
<dbReference type="GO" id="GO:0051156">
    <property type="term" value="P:glucose 6-phosphate metabolic process"/>
    <property type="evidence" value="ECO:0007669"/>
    <property type="project" value="TreeGrafter"/>
</dbReference>
<comment type="catalytic activity">
    <reaction evidence="6 7 8">
        <text>alpha-D-glucose 6-phosphate = beta-D-fructose 6-phosphate</text>
        <dbReference type="Rhea" id="RHEA:11816"/>
        <dbReference type="ChEBI" id="CHEBI:57634"/>
        <dbReference type="ChEBI" id="CHEBI:58225"/>
        <dbReference type="EC" id="5.3.1.9"/>
    </reaction>
</comment>
<dbReference type="InterPro" id="IPR018189">
    <property type="entry name" value="Phosphoglucose_isomerase_CS"/>
</dbReference>
<dbReference type="InParanoid" id="A0A7X0JPP6"/>
<dbReference type="InterPro" id="IPR035476">
    <property type="entry name" value="SIS_PGI_1"/>
</dbReference>
<dbReference type="PRINTS" id="PR00662">
    <property type="entry name" value="G6PISOMERASE"/>
</dbReference>
<evidence type="ECO:0000256" key="5">
    <source>
        <dbReference type="ARBA" id="ARBA00023235"/>
    </source>
</evidence>
<evidence type="ECO:0000256" key="1">
    <source>
        <dbReference type="ARBA" id="ARBA00004926"/>
    </source>
</evidence>
<evidence type="ECO:0000256" key="8">
    <source>
        <dbReference type="RuleBase" id="RU000612"/>
    </source>
</evidence>
<dbReference type="Pfam" id="PF00342">
    <property type="entry name" value="PGI"/>
    <property type="match status" value="1"/>
</dbReference>
<dbReference type="AlphaFoldDB" id="A0A7X0JPP6"/>
<dbReference type="FunCoup" id="A0A7X0JPP6">
    <property type="interactions" value="559"/>
</dbReference>
<dbReference type="GO" id="GO:0005829">
    <property type="term" value="C:cytosol"/>
    <property type="evidence" value="ECO:0007669"/>
    <property type="project" value="TreeGrafter"/>
</dbReference>
<dbReference type="PANTHER" id="PTHR11469">
    <property type="entry name" value="GLUCOSE-6-PHOSPHATE ISOMERASE"/>
    <property type="match status" value="1"/>
</dbReference>
<keyword evidence="7" id="KW-0963">Cytoplasm</keyword>
<evidence type="ECO:0000256" key="4">
    <source>
        <dbReference type="ARBA" id="ARBA00023152"/>
    </source>
</evidence>
<dbReference type="GO" id="GO:0006094">
    <property type="term" value="P:gluconeogenesis"/>
    <property type="evidence" value="ECO:0007669"/>
    <property type="project" value="UniProtKB-UniRule"/>
</dbReference>
<feature type="active site" evidence="7">
    <location>
        <position position="510"/>
    </location>
</feature>
<comment type="similarity">
    <text evidence="2 7 8">Belongs to the GPI family.</text>
</comment>
<keyword evidence="3 7" id="KW-0312">Gluconeogenesis</keyword>
<evidence type="ECO:0000313" key="10">
    <source>
        <dbReference type="Proteomes" id="UP000528457"/>
    </source>
</evidence>
<dbReference type="GO" id="GO:0006096">
    <property type="term" value="P:glycolytic process"/>
    <property type="evidence" value="ECO:0007669"/>
    <property type="project" value="UniProtKB-UniRule"/>
</dbReference>
<dbReference type="UniPathway" id="UPA00138"/>
<dbReference type="InterPro" id="IPR023096">
    <property type="entry name" value="G6P_Isomerase_C"/>
</dbReference>
<evidence type="ECO:0000256" key="7">
    <source>
        <dbReference type="HAMAP-Rule" id="MF_00473"/>
    </source>
</evidence>
<dbReference type="Proteomes" id="UP000528457">
    <property type="component" value="Unassembled WGS sequence"/>
</dbReference>
<dbReference type="NCBIfam" id="NF001211">
    <property type="entry name" value="PRK00179.1"/>
    <property type="match status" value="1"/>
</dbReference>
<dbReference type="GO" id="GO:0097367">
    <property type="term" value="F:carbohydrate derivative binding"/>
    <property type="evidence" value="ECO:0007669"/>
    <property type="project" value="InterPro"/>
</dbReference>
<evidence type="ECO:0000256" key="6">
    <source>
        <dbReference type="ARBA" id="ARBA00029321"/>
    </source>
</evidence>
<name>A0A7X0JPP6_9GAMM</name>
<dbReference type="PANTHER" id="PTHR11469:SF1">
    <property type="entry name" value="GLUCOSE-6-PHOSPHATE ISOMERASE"/>
    <property type="match status" value="1"/>
</dbReference>
<dbReference type="InterPro" id="IPR035482">
    <property type="entry name" value="SIS_PGI_2"/>
</dbReference>
<comment type="function">
    <text evidence="7">Catalyzes the reversible isomerization of glucose-6-phosphate to fructose-6-phosphate.</text>
</comment>
<feature type="active site" description="Proton donor" evidence="7">
    <location>
        <position position="351"/>
    </location>
</feature>
<keyword evidence="10" id="KW-1185">Reference proteome</keyword>
<comment type="pathway">
    <text evidence="7">Carbohydrate biosynthesis; gluconeogenesis.</text>
</comment>
<dbReference type="GO" id="GO:0048029">
    <property type="term" value="F:monosaccharide binding"/>
    <property type="evidence" value="ECO:0007669"/>
    <property type="project" value="TreeGrafter"/>
</dbReference>
<organism evidence="9 10">
    <name type="scientific">Pseudoteredinibacter isoporae</name>
    <dbReference type="NCBI Taxonomy" id="570281"/>
    <lineage>
        <taxon>Bacteria</taxon>
        <taxon>Pseudomonadati</taxon>
        <taxon>Pseudomonadota</taxon>
        <taxon>Gammaproteobacteria</taxon>
        <taxon>Cellvibrionales</taxon>
        <taxon>Cellvibrionaceae</taxon>
        <taxon>Pseudoteredinibacter</taxon>
    </lineage>
</organism>
<dbReference type="EMBL" id="JACHHT010000001">
    <property type="protein sequence ID" value="MBB6520017.1"/>
    <property type="molecule type" value="Genomic_DNA"/>
</dbReference>
<gene>
    <name evidence="7" type="primary">pgi</name>
    <name evidence="9" type="ORF">HNR48_000295</name>
</gene>
<dbReference type="GO" id="GO:0004347">
    <property type="term" value="F:glucose-6-phosphate isomerase activity"/>
    <property type="evidence" value="ECO:0007669"/>
    <property type="project" value="UniProtKB-UniRule"/>
</dbReference>
<proteinExistence type="inferred from homology"/>
<dbReference type="RefSeq" id="WP_166852523.1">
    <property type="nucleotide sequence ID" value="NZ_JAAONY010000001.1"/>
</dbReference>
<keyword evidence="4 7" id="KW-0324">Glycolysis</keyword>
<sequence>MRTQLDSWRRLKDLAEPAKHWSLQKLFSQDAERAARFSLELPDMYLDYSKNLIDEEVMGSLFDLAEEVGLVDKTRAMFSGEMINTTENRAVLHTALRDSSGSAVQVNGENVQTKIAAELAKMQNFVELVRDGEWRGSTRKKIRDVVSLGVGGSNLGPKMVSQALKPYADSELRVHYVSNVDGNSLAETLRPLNPQTVLFVVSSKTFTTTETMTNARTALNWLESALFDKKAVEKHVVAVTSDFAKAREFGVLEENIFEMWDWVGGRFSLWSAIGLPIALELGFDNFEKLLRGAENMDKHFLSAPINENAPVLLALLSLWNTTFLNFRAQAILPYDQGLHLFSAYMQQAEMESNGKSVNIHGEPIDYQTVPLIWGQTGIDGQHAFYQYLHQGMNVVPADFIGSVSSEITIEHHQDILLANLIAQSQALMNGVDANSLRRTALSAGCNLQEMEQIIPHKVHQGNRPSNTILLPRLDPNTLGALIALYEHKIFAQGVLLDICSFDQWGVELGKKQANEVQQALTKPGRDEGEFDSSTRGLIAYCHKHRSLTV</sequence>
<evidence type="ECO:0000256" key="3">
    <source>
        <dbReference type="ARBA" id="ARBA00022432"/>
    </source>
</evidence>
<accession>A0A7X0JPP6</accession>
<dbReference type="CDD" id="cd05015">
    <property type="entry name" value="SIS_PGI_1"/>
    <property type="match status" value="1"/>
</dbReference>
<comment type="pathway">
    <text evidence="1 7 8">Carbohydrate degradation; glycolysis; D-glyceraldehyde 3-phosphate and glycerone phosphate from D-glucose: step 2/4.</text>
</comment>
<dbReference type="Gene3D" id="3.40.50.10490">
    <property type="entry name" value="Glucose-6-phosphate isomerase like protein, domain 1"/>
    <property type="match status" value="2"/>
</dbReference>
<dbReference type="PROSITE" id="PS51463">
    <property type="entry name" value="P_GLUCOSE_ISOMERASE_3"/>
    <property type="match status" value="1"/>
</dbReference>
<dbReference type="SUPFAM" id="SSF53697">
    <property type="entry name" value="SIS domain"/>
    <property type="match status" value="1"/>
</dbReference>